<sequence length="226" mass="26725">MLLDELYAKEVVCPICSNKFKTSKVRRSKMRIEKRDSDLLAYYKGENPIKYSVFVCPECGYAAMENIFNKIKEKDKNIIREKVSSKWNKRELPLKRSIDDAIEYYKLALYCGQLIDLKRVQLGNICLRISWLYRIKGDDEEERFLNYSLSMFEEGYYNERFSKEGFDEITLGYLIGELYRRIGEIDKAISWFGTVVSNPLVKQKPRIEKLAREQWYVAKEQKRAGA</sequence>
<dbReference type="Pfam" id="PF09986">
    <property type="entry name" value="DUF2225"/>
    <property type="match status" value="1"/>
</dbReference>
<gene>
    <name evidence="1" type="ORF">BET03_05915</name>
</gene>
<proteinExistence type="predicted"/>
<accession>A0A419SV26</accession>
<dbReference type="InterPro" id="IPR011990">
    <property type="entry name" value="TPR-like_helical_dom_sf"/>
</dbReference>
<reference evidence="1 2" key="1">
    <citation type="submission" date="2016-08" db="EMBL/GenBank/DDBJ databases">
        <title>Novel Firmicutes and Novel Genomes.</title>
        <authorList>
            <person name="Poppleton D.I."/>
            <person name="Gribaldo S."/>
        </authorList>
    </citation>
    <scope>NUCLEOTIDE SEQUENCE [LARGE SCALE GENOMIC DNA]</scope>
    <source>
        <strain evidence="1 2">CTT3</strain>
    </source>
</reference>
<dbReference type="InterPro" id="IPR018708">
    <property type="entry name" value="DUF2225"/>
</dbReference>
<evidence type="ECO:0000313" key="1">
    <source>
        <dbReference type="EMBL" id="RKD29082.1"/>
    </source>
</evidence>
<keyword evidence="2" id="KW-1185">Reference proteome</keyword>
<dbReference type="Proteomes" id="UP000284177">
    <property type="component" value="Unassembled WGS sequence"/>
</dbReference>
<comment type="caution">
    <text evidence="1">The sequence shown here is derived from an EMBL/GenBank/DDBJ whole genome shotgun (WGS) entry which is preliminary data.</text>
</comment>
<dbReference type="EMBL" id="MCIB01000038">
    <property type="protein sequence ID" value="RKD29082.1"/>
    <property type="molecule type" value="Genomic_DNA"/>
</dbReference>
<dbReference type="AlphaFoldDB" id="A0A419SV26"/>
<evidence type="ECO:0008006" key="3">
    <source>
        <dbReference type="Google" id="ProtNLM"/>
    </source>
</evidence>
<protein>
    <recommendedName>
        <fullName evidence="3">DUF2225 domain-containing protein</fullName>
    </recommendedName>
</protein>
<dbReference type="Gene3D" id="1.25.40.10">
    <property type="entry name" value="Tetratricopeptide repeat domain"/>
    <property type="match status" value="1"/>
</dbReference>
<evidence type="ECO:0000313" key="2">
    <source>
        <dbReference type="Proteomes" id="UP000284177"/>
    </source>
</evidence>
<name>A0A419SV26_9FIRM</name>
<organism evidence="1 2">
    <name type="scientific">Thermohalobacter berrensis</name>
    <dbReference type="NCBI Taxonomy" id="99594"/>
    <lineage>
        <taxon>Bacteria</taxon>
        <taxon>Bacillati</taxon>
        <taxon>Bacillota</taxon>
        <taxon>Tissierellia</taxon>
        <taxon>Tissierellales</taxon>
        <taxon>Thermohalobacteraceae</taxon>
        <taxon>Thermohalobacter</taxon>
    </lineage>
</organism>